<keyword evidence="10" id="KW-1185">Reference proteome</keyword>
<reference evidence="9 10" key="1">
    <citation type="submission" date="2016-02" db="EMBL/GenBank/DDBJ databases">
        <title>Genome analysis of coral dinoflagellate symbionts highlights evolutionary adaptations to a symbiotic lifestyle.</title>
        <authorList>
            <person name="Aranda M."/>
            <person name="Li Y."/>
            <person name="Liew Y.J."/>
            <person name="Baumgarten S."/>
            <person name="Simakov O."/>
            <person name="Wilson M."/>
            <person name="Piel J."/>
            <person name="Ashoor H."/>
            <person name="Bougouffa S."/>
            <person name="Bajic V.B."/>
            <person name="Ryu T."/>
            <person name="Ravasi T."/>
            <person name="Bayer T."/>
            <person name="Micklem G."/>
            <person name="Kim H."/>
            <person name="Bhak J."/>
            <person name="Lajeunesse T.C."/>
            <person name="Voolstra C.R."/>
        </authorList>
    </citation>
    <scope>NUCLEOTIDE SEQUENCE [LARGE SCALE GENOMIC DNA]</scope>
    <source>
        <strain evidence="9 10">CCMP2467</strain>
    </source>
</reference>
<evidence type="ECO:0000259" key="8">
    <source>
        <dbReference type="PROSITE" id="PS51384"/>
    </source>
</evidence>
<feature type="region of interest" description="Disordered" evidence="6">
    <location>
        <begin position="1085"/>
        <end position="1105"/>
    </location>
</feature>
<proteinExistence type="predicted"/>
<dbReference type="EMBL" id="LSRX01001449">
    <property type="protein sequence ID" value="OLP79773.1"/>
    <property type="molecule type" value="Genomic_DNA"/>
</dbReference>
<feature type="region of interest" description="Disordered" evidence="6">
    <location>
        <begin position="1125"/>
        <end position="1148"/>
    </location>
</feature>
<feature type="compositionally biased region" description="Acidic residues" evidence="6">
    <location>
        <begin position="1089"/>
        <end position="1105"/>
    </location>
</feature>
<feature type="transmembrane region" description="Helical" evidence="7">
    <location>
        <begin position="1181"/>
        <end position="1202"/>
    </location>
</feature>
<keyword evidence="4" id="KW-0560">Oxidoreductase</keyword>
<dbReference type="Gene3D" id="2.40.30.10">
    <property type="entry name" value="Translation factors"/>
    <property type="match status" value="1"/>
</dbReference>
<dbReference type="InterPro" id="IPR017927">
    <property type="entry name" value="FAD-bd_FR_type"/>
</dbReference>
<dbReference type="PRINTS" id="PR00406">
    <property type="entry name" value="CYTB5RDTASE"/>
</dbReference>
<comment type="cofactor">
    <cofactor evidence="1 5">
        <name>FAD</name>
        <dbReference type="ChEBI" id="CHEBI:57692"/>
    </cofactor>
</comment>
<dbReference type="PANTHER" id="PTHR19370">
    <property type="entry name" value="NADH-CYTOCHROME B5 REDUCTASE"/>
    <property type="match status" value="1"/>
</dbReference>
<dbReference type="Pfam" id="PF00175">
    <property type="entry name" value="NAD_binding_1"/>
    <property type="match status" value="1"/>
</dbReference>
<evidence type="ECO:0000256" key="2">
    <source>
        <dbReference type="ARBA" id="ARBA00022630"/>
    </source>
</evidence>
<evidence type="ECO:0000313" key="10">
    <source>
        <dbReference type="Proteomes" id="UP000186817"/>
    </source>
</evidence>
<organism evidence="9 10">
    <name type="scientific">Symbiodinium microadriaticum</name>
    <name type="common">Dinoflagellate</name>
    <name type="synonym">Zooxanthella microadriatica</name>
    <dbReference type="NCBI Taxonomy" id="2951"/>
    <lineage>
        <taxon>Eukaryota</taxon>
        <taxon>Sar</taxon>
        <taxon>Alveolata</taxon>
        <taxon>Dinophyceae</taxon>
        <taxon>Suessiales</taxon>
        <taxon>Symbiodiniaceae</taxon>
        <taxon>Symbiodinium</taxon>
    </lineage>
</organism>
<evidence type="ECO:0000256" key="6">
    <source>
        <dbReference type="SAM" id="MobiDB-lite"/>
    </source>
</evidence>
<dbReference type="Pfam" id="PF00970">
    <property type="entry name" value="FAD_binding_6"/>
    <property type="match status" value="1"/>
</dbReference>
<sequence length="1241" mass="134656">MEPTAEARDAGTAPALQASLGLHRRKIESLRELEERLNARIARLSELSQMVQSLIDGSKGPSEPSPKEAWEAELPVLQSVGSEASVGTLSNPGNQSPSNRRNVTRSVSWVSQNEERPVAAKEDEPRFPPHGHWVPVDLLERRASFQGDAALKLGGRQVQLQTRPPDGLRVPCILVEPMGKLLSPDEFISVGVAVVFQEAPHSSSSVEEWAQVLKRTKLLDAGLSVAFPDLGQALKEQKLGKELENVSESEPSLLTAADFQDVLDAIVSSSKDDSYILCGKGKGAHHVMDLAARNSKAASAILFAPSSPPPSSCQDFPGPVMLVWAQDDKKQPFENAPLWAEQLGSREDAVAVLRDPAVGGHDLARLLRKDERTATDMLAFVAAVLLIAELPRLPEDSARKPRVLRLLEELPLHLLNQLRQQLSVSADESHPDEIAAALLAHVSEHSQAVSRLLQLLKEWINNDMPSGASGSFKPIGLLFVVAKVFFSCLCAVLAEKHLKAFSDMPIYAQVAQLKFAWLWTSLVLTLLFDRNVREDGFWNGWDSRTVVVACSWLPGCSPGSEALLSDLEDIASFAPIQTARRGCLGMCGNGPNCLLEQPGKRQAVSRLDSFSKVISLVKKVLKDTSSLTPDLLEKVRVKSDAIRIIAMSALRPERTAEDMGKAIGLLSGAIDQELAQASKVMSARLRSLYLLRGKAWGRRLLAESDEKARASDASAALRDFEAVLVVDPNFADAYAEIGHINGFMGQTAAALGLYQKALSLMHLGSPEASKLQRRVQRLQEGRIASLEGRGDSGDGSGLWKVLEIEGLSPDTCVYRLQTLPPAEPHPFPHSAWHVHVAYGSTLRDYTPVSSASAWESGRLDLLVKTYPDGTVSRFFGSLQTAEEGQEACLQSYGLLEEQNCWVRVSAPMLTLELPCLGLGRPVEQLAIVAGGTGIAPAIQILSEVVDSAGSMGGCSARLLYSSRAPRDVLMLDELRALSQSDRVQVAHTLTQESRRSLARHFRGKHRHFTTSYVPRDGPLRAEEVAFHRRVDTDMLKACVPGPGQAHSVIVCGPQGLLDVCETSLKILGHEPNNILLLRATATESRADEDFSEESDEGQSDDEVSQDELADMPVISVSPVPEITISAPASTEKSKPGDLLKAQLAGGTPSPSPGLTFADRVVFKGWSTFVVLKSLDSVLKNIGEAVAILVIYVFDVLIADYVSDILPVHGKDFNLTIFLMVMVVVLTVVSYTLAPAWKKPAP</sequence>
<feature type="binding site" evidence="5">
    <location>
        <position position="862"/>
    </location>
    <ligand>
        <name>FAD</name>
        <dbReference type="ChEBI" id="CHEBI:57692"/>
    </ligand>
</feature>
<dbReference type="PROSITE" id="PS51384">
    <property type="entry name" value="FAD_FR"/>
    <property type="match status" value="1"/>
</dbReference>
<dbReference type="InterPro" id="IPR039261">
    <property type="entry name" value="FNR_nucleotide-bd"/>
</dbReference>
<protein>
    <submittedName>
        <fullName evidence="9">Plasma membrane-associated coenzyme Q6 reductase PGA3</fullName>
    </submittedName>
</protein>
<evidence type="ECO:0000313" key="9">
    <source>
        <dbReference type="EMBL" id="OLP79773.1"/>
    </source>
</evidence>
<evidence type="ECO:0000256" key="4">
    <source>
        <dbReference type="ARBA" id="ARBA00023002"/>
    </source>
</evidence>
<feature type="binding site" evidence="5">
    <location>
        <position position="845"/>
    </location>
    <ligand>
        <name>FAD</name>
        <dbReference type="ChEBI" id="CHEBI:57692"/>
    </ligand>
</feature>
<dbReference type="InterPro" id="IPR008333">
    <property type="entry name" value="Cbr1-like_FAD-bd_dom"/>
</dbReference>
<feature type="binding site" evidence="5">
    <location>
        <position position="864"/>
    </location>
    <ligand>
        <name>FAD</name>
        <dbReference type="ChEBI" id="CHEBI:57692"/>
    </ligand>
</feature>
<keyword evidence="2 5" id="KW-0285">Flavoprotein</keyword>
<accession>A0A1Q9CA09</accession>
<dbReference type="InterPro" id="IPR017938">
    <property type="entry name" value="Riboflavin_synthase-like_b-brl"/>
</dbReference>
<dbReference type="InterPro" id="IPR011990">
    <property type="entry name" value="TPR-like_helical_dom_sf"/>
</dbReference>
<feature type="compositionally biased region" description="Basic and acidic residues" evidence="6">
    <location>
        <begin position="113"/>
        <end position="127"/>
    </location>
</feature>
<dbReference type="SUPFAM" id="SSF52343">
    <property type="entry name" value="Ferredoxin reductase-like, C-terminal NADP-linked domain"/>
    <property type="match status" value="1"/>
</dbReference>
<dbReference type="SUPFAM" id="SSF63380">
    <property type="entry name" value="Riboflavin synthase domain-like"/>
    <property type="match status" value="1"/>
</dbReference>
<name>A0A1Q9CA09_SYMMI</name>
<dbReference type="GO" id="GO:0016491">
    <property type="term" value="F:oxidoreductase activity"/>
    <property type="evidence" value="ECO:0007669"/>
    <property type="project" value="UniProtKB-KW"/>
</dbReference>
<dbReference type="AlphaFoldDB" id="A0A1Q9CA09"/>
<keyword evidence="7" id="KW-0812">Transmembrane</keyword>
<keyword evidence="3 5" id="KW-0274">FAD</keyword>
<feature type="region of interest" description="Disordered" evidence="6">
    <location>
        <begin position="1"/>
        <end position="20"/>
    </location>
</feature>
<dbReference type="Gene3D" id="1.25.40.10">
    <property type="entry name" value="Tetratricopeptide repeat domain"/>
    <property type="match status" value="1"/>
</dbReference>
<feature type="transmembrane region" description="Helical" evidence="7">
    <location>
        <begin position="1214"/>
        <end position="1233"/>
    </location>
</feature>
<dbReference type="OrthoDB" id="432685at2759"/>
<dbReference type="Gene3D" id="3.40.50.1820">
    <property type="entry name" value="alpha/beta hydrolase"/>
    <property type="match status" value="1"/>
</dbReference>
<evidence type="ECO:0000256" key="1">
    <source>
        <dbReference type="ARBA" id="ARBA00001974"/>
    </source>
</evidence>
<feature type="binding site" evidence="5">
    <location>
        <position position="872"/>
    </location>
    <ligand>
        <name>FAD</name>
        <dbReference type="ChEBI" id="CHEBI:57692"/>
    </ligand>
</feature>
<comment type="caution">
    <text evidence="9">The sequence shown here is derived from an EMBL/GenBank/DDBJ whole genome shotgun (WGS) entry which is preliminary data.</text>
</comment>
<evidence type="ECO:0000256" key="5">
    <source>
        <dbReference type="PIRSR" id="PIRSR601834-1"/>
    </source>
</evidence>
<dbReference type="Proteomes" id="UP000186817">
    <property type="component" value="Unassembled WGS sequence"/>
</dbReference>
<dbReference type="InterPro" id="IPR029058">
    <property type="entry name" value="AB_hydrolase_fold"/>
</dbReference>
<evidence type="ECO:0000256" key="3">
    <source>
        <dbReference type="ARBA" id="ARBA00022827"/>
    </source>
</evidence>
<keyword evidence="7" id="KW-1133">Transmembrane helix</keyword>
<dbReference type="Gene3D" id="3.40.50.80">
    <property type="entry name" value="Nucleotide-binding domain of ferredoxin-NADP reductase (FNR) module"/>
    <property type="match status" value="1"/>
</dbReference>
<feature type="region of interest" description="Disordered" evidence="6">
    <location>
        <begin position="84"/>
        <end position="129"/>
    </location>
</feature>
<feature type="compositionally biased region" description="Polar residues" evidence="6">
    <location>
        <begin position="84"/>
        <end position="112"/>
    </location>
</feature>
<dbReference type="CDD" id="cd06183">
    <property type="entry name" value="cyt_b5_reduct_like"/>
    <property type="match status" value="1"/>
</dbReference>
<keyword evidence="7" id="KW-0472">Membrane</keyword>
<dbReference type="SUPFAM" id="SSF48452">
    <property type="entry name" value="TPR-like"/>
    <property type="match status" value="1"/>
</dbReference>
<dbReference type="SUPFAM" id="SSF53474">
    <property type="entry name" value="alpha/beta-Hydrolases"/>
    <property type="match status" value="1"/>
</dbReference>
<feature type="domain" description="FAD-binding FR-type" evidence="8">
    <location>
        <begin position="794"/>
        <end position="914"/>
    </location>
</feature>
<gene>
    <name evidence="9" type="primary">PGA3</name>
    <name evidence="9" type="ORF">AK812_SmicGene39907</name>
</gene>
<dbReference type="InterPro" id="IPR001834">
    <property type="entry name" value="CBR-like"/>
</dbReference>
<feature type="binding site" evidence="5">
    <location>
        <position position="843"/>
    </location>
    <ligand>
        <name>FAD</name>
        <dbReference type="ChEBI" id="CHEBI:57692"/>
    </ligand>
</feature>
<feature type="binding site" evidence="5">
    <location>
        <position position="871"/>
    </location>
    <ligand>
        <name>FAD</name>
        <dbReference type="ChEBI" id="CHEBI:57692"/>
    </ligand>
</feature>
<dbReference type="InterPro" id="IPR001433">
    <property type="entry name" value="OxRdtase_FAD/NAD-bd"/>
</dbReference>
<evidence type="ECO:0000256" key="7">
    <source>
        <dbReference type="SAM" id="Phobius"/>
    </source>
</evidence>